<keyword evidence="4 5" id="KW-0472">Membrane</keyword>
<feature type="transmembrane region" description="Helical" evidence="5">
    <location>
        <begin position="57"/>
        <end position="76"/>
    </location>
</feature>
<dbReference type="InterPro" id="IPR036259">
    <property type="entry name" value="MFS_trans_sf"/>
</dbReference>
<dbReference type="PROSITE" id="PS50850">
    <property type="entry name" value="MFS"/>
    <property type="match status" value="1"/>
</dbReference>
<comment type="caution">
    <text evidence="7">The sequence shown here is derived from an EMBL/GenBank/DDBJ whole genome shotgun (WGS) entry which is preliminary data.</text>
</comment>
<name>A0A255E7E9_9ACTN</name>
<evidence type="ECO:0000256" key="1">
    <source>
        <dbReference type="ARBA" id="ARBA00004651"/>
    </source>
</evidence>
<comment type="subcellular location">
    <subcellularLocation>
        <location evidence="1">Cell membrane</location>
        <topology evidence="1">Multi-pass membrane protein</topology>
    </subcellularLocation>
</comment>
<reference evidence="7 8" key="1">
    <citation type="submission" date="2017-07" db="EMBL/GenBank/DDBJ databases">
        <title>Draft whole genome sequences of clinical Proprionibacteriaceae strains.</title>
        <authorList>
            <person name="Bernier A.-M."/>
            <person name="Bernard K."/>
            <person name="Domingo M.-C."/>
        </authorList>
    </citation>
    <scope>NUCLEOTIDE SEQUENCE [LARGE SCALE GENOMIC DNA]</scope>
    <source>
        <strain evidence="7 8">NML 160184</strain>
    </source>
</reference>
<dbReference type="GO" id="GO:0005886">
    <property type="term" value="C:plasma membrane"/>
    <property type="evidence" value="ECO:0007669"/>
    <property type="project" value="UniProtKB-SubCell"/>
</dbReference>
<evidence type="ECO:0000256" key="4">
    <source>
        <dbReference type="ARBA" id="ARBA00023136"/>
    </source>
</evidence>
<dbReference type="PANTHER" id="PTHR42718:SF39">
    <property type="entry name" value="ACTINORHODIN TRANSPORTER-RELATED"/>
    <property type="match status" value="1"/>
</dbReference>
<protein>
    <submittedName>
        <fullName evidence="7">MFS transporter</fullName>
    </submittedName>
</protein>
<dbReference type="Gene3D" id="1.20.1250.20">
    <property type="entry name" value="MFS general substrate transporter like domains"/>
    <property type="match status" value="1"/>
</dbReference>
<evidence type="ECO:0000256" key="3">
    <source>
        <dbReference type="ARBA" id="ARBA00022989"/>
    </source>
</evidence>
<feature type="transmembrane region" description="Helical" evidence="5">
    <location>
        <begin position="283"/>
        <end position="304"/>
    </location>
</feature>
<feature type="transmembrane region" description="Helical" evidence="5">
    <location>
        <begin position="316"/>
        <end position="337"/>
    </location>
</feature>
<dbReference type="EMBL" id="NMVI01000025">
    <property type="protein sequence ID" value="OYN85425.1"/>
    <property type="molecule type" value="Genomic_DNA"/>
</dbReference>
<evidence type="ECO:0000259" key="6">
    <source>
        <dbReference type="PROSITE" id="PS50850"/>
    </source>
</evidence>
<gene>
    <name evidence="7" type="ORF">CGZ92_10575</name>
</gene>
<dbReference type="Gene3D" id="1.20.1720.10">
    <property type="entry name" value="Multidrug resistance protein D"/>
    <property type="match status" value="1"/>
</dbReference>
<feature type="transmembrane region" description="Helical" evidence="5">
    <location>
        <begin position="147"/>
        <end position="170"/>
    </location>
</feature>
<feature type="transmembrane region" description="Helical" evidence="5">
    <location>
        <begin position="248"/>
        <end position="271"/>
    </location>
</feature>
<feature type="transmembrane region" description="Helical" evidence="5">
    <location>
        <begin position="208"/>
        <end position="227"/>
    </location>
</feature>
<feature type="transmembrane region" description="Helical" evidence="5">
    <location>
        <begin position="414"/>
        <end position="435"/>
    </location>
</feature>
<feature type="transmembrane region" description="Helical" evidence="5">
    <location>
        <begin position="182"/>
        <end position="202"/>
    </location>
</feature>
<dbReference type="AlphaFoldDB" id="A0A255E7E9"/>
<feature type="transmembrane region" description="Helical" evidence="5">
    <location>
        <begin position="82"/>
        <end position="103"/>
    </location>
</feature>
<organism evidence="7 8">
    <name type="scientific">Parenemella sanctibonifatiensis</name>
    <dbReference type="NCBI Taxonomy" id="2016505"/>
    <lineage>
        <taxon>Bacteria</taxon>
        <taxon>Bacillati</taxon>
        <taxon>Actinomycetota</taxon>
        <taxon>Actinomycetes</taxon>
        <taxon>Propionibacteriales</taxon>
        <taxon>Propionibacteriaceae</taxon>
        <taxon>Parenemella</taxon>
    </lineage>
</organism>
<dbReference type="InterPro" id="IPR011701">
    <property type="entry name" value="MFS"/>
</dbReference>
<evidence type="ECO:0000313" key="8">
    <source>
        <dbReference type="Proteomes" id="UP000216533"/>
    </source>
</evidence>
<dbReference type="PANTHER" id="PTHR42718">
    <property type="entry name" value="MAJOR FACILITATOR SUPERFAMILY MULTIDRUG TRANSPORTER MFSC"/>
    <property type="match status" value="1"/>
</dbReference>
<sequence length="448" mass="47132">MALVSISVINVALTPIGESLGASSTQLQWVLSGYALAFAVPLVPAGRLGDATGRRRMVIIGLLLFTLGSLLAGAAQDPTMLNLARIVQGLGSGLLNPQTIGLIQRHFHGQDRAKAFAALGTAVALATAIGPVTGGLLINALGPEWGWRWMFLINVPLGVASIVLSLRWIPQDRVRTGRRLDLDPVGTVLLSVSVLLMMLPFLERGATGWVWLALPIGLVGVLVWWRWERRVKERGRAPMVDPALLRDPVFRNGSAIVAVYFLGATSIWIILPLYLQMHLAHSALEASIIGLPSSIAAGFSSQIAGRHVLRLGRRMVIIGLAVLMVGIGASFGMAGLVESGAMPFWGLALPLTLIGASQGMTIGPNQTLTLQGVDPAFGGVAGGVMSLGQRLGTAVGTALIPGMLFSITEAGGDWLAALHLCGLVIIVLMAVALLISVADRVRERRAGV</sequence>
<proteinExistence type="predicted"/>
<dbReference type="InterPro" id="IPR020846">
    <property type="entry name" value="MFS_dom"/>
</dbReference>
<dbReference type="GO" id="GO:0022857">
    <property type="term" value="F:transmembrane transporter activity"/>
    <property type="evidence" value="ECO:0007669"/>
    <property type="project" value="InterPro"/>
</dbReference>
<accession>A0A255E7E9</accession>
<evidence type="ECO:0000313" key="7">
    <source>
        <dbReference type="EMBL" id="OYN85425.1"/>
    </source>
</evidence>
<feature type="transmembrane region" description="Helical" evidence="5">
    <location>
        <begin position="115"/>
        <end position="141"/>
    </location>
</feature>
<dbReference type="SUPFAM" id="SSF103473">
    <property type="entry name" value="MFS general substrate transporter"/>
    <property type="match status" value="1"/>
</dbReference>
<dbReference type="Proteomes" id="UP000216533">
    <property type="component" value="Unassembled WGS sequence"/>
</dbReference>
<feature type="domain" description="Major facilitator superfamily (MFS) profile" evidence="6">
    <location>
        <begin position="1"/>
        <end position="440"/>
    </location>
</feature>
<evidence type="ECO:0000256" key="5">
    <source>
        <dbReference type="SAM" id="Phobius"/>
    </source>
</evidence>
<evidence type="ECO:0000256" key="2">
    <source>
        <dbReference type="ARBA" id="ARBA00022692"/>
    </source>
</evidence>
<dbReference type="Pfam" id="PF07690">
    <property type="entry name" value="MFS_1"/>
    <property type="match status" value="2"/>
</dbReference>
<dbReference type="PRINTS" id="PR01036">
    <property type="entry name" value="TCRTETB"/>
</dbReference>
<dbReference type="CDD" id="cd17321">
    <property type="entry name" value="MFS_MMR_MDR_like"/>
    <property type="match status" value="1"/>
</dbReference>
<keyword evidence="3 5" id="KW-1133">Transmembrane helix</keyword>
<keyword evidence="2 5" id="KW-0812">Transmembrane</keyword>